<gene>
    <name evidence="1" type="ORF">BKA67DRAFT_693155</name>
</gene>
<evidence type="ECO:0008006" key="3">
    <source>
        <dbReference type="Google" id="ProtNLM"/>
    </source>
</evidence>
<dbReference type="Proteomes" id="UP000758603">
    <property type="component" value="Unassembled WGS sequence"/>
</dbReference>
<evidence type="ECO:0000313" key="2">
    <source>
        <dbReference type="Proteomes" id="UP000758603"/>
    </source>
</evidence>
<sequence>MVKPQSIMTIISGGWSLLNRTSFTNGTITEINTSLVGQIIYHPAGFMSANTMSNNGSDQLSYAGRLSVREDTPTTGRLTHGPLIQASELSWIGTDQHRDYELFDHGKTLSLSATIDDGRVGVLFWEKLR</sequence>
<dbReference type="OrthoDB" id="3904217at2759"/>
<reference evidence="1" key="1">
    <citation type="journal article" date="2021" name="Nat. Commun.">
        <title>Genetic determinants of endophytism in the Arabidopsis root mycobiome.</title>
        <authorList>
            <person name="Mesny F."/>
            <person name="Miyauchi S."/>
            <person name="Thiergart T."/>
            <person name="Pickel B."/>
            <person name="Atanasova L."/>
            <person name="Karlsson M."/>
            <person name="Huettel B."/>
            <person name="Barry K.W."/>
            <person name="Haridas S."/>
            <person name="Chen C."/>
            <person name="Bauer D."/>
            <person name="Andreopoulos W."/>
            <person name="Pangilinan J."/>
            <person name="LaButti K."/>
            <person name="Riley R."/>
            <person name="Lipzen A."/>
            <person name="Clum A."/>
            <person name="Drula E."/>
            <person name="Henrissat B."/>
            <person name="Kohler A."/>
            <person name="Grigoriev I.V."/>
            <person name="Martin F.M."/>
            <person name="Hacquard S."/>
        </authorList>
    </citation>
    <scope>NUCLEOTIDE SEQUENCE</scope>
    <source>
        <strain evidence="1">MPI-SDFR-AT-0073</strain>
    </source>
</reference>
<proteinExistence type="predicted"/>
<dbReference type="GeneID" id="70138133"/>
<accession>A0A9P8UGZ1</accession>
<dbReference type="AlphaFoldDB" id="A0A9P8UGZ1"/>
<dbReference type="RefSeq" id="XP_045956206.1">
    <property type="nucleotide sequence ID" value="XM_046109242.1"/>
</dbReference>
<comment type="caution">
    <text evidence="1">The sequence shown here is derived from an EMBL/GenBank/DDBJ whole genome shotgun (WGS) entry which is preliminary data.</text>
</comment>
<keyword evidence="2" id="KW-1185">Reference proteome</keyword>
<evidence type="ECO:0000313" key="1">
    <source>
        <dbReference type="EMBL" id="KAH6651928.1"/>
    </source>
</evidence>
<name>A0A9P8UGZ1_9PEZI</name>
<dbReference type="EMBL" id="JAGPXC010000006">
    <property type="protein sequence ID" value="KAH6651928.1"/>
    <property type="molecule type" value="Genomic_DNA"/>
</dbReference>
<protein>
    <recommendedName>
        <fullName evidence="3">Lipocalin-like domain-containing protein</fullName>
    </recommendedName>
</protein>
<organism evidence="1 2">
    <name type="scientific">Truncatella angustata</name>
    <dbReference type="NCBI Taxonomy" id="152316"/>
    <lineage>
        <taxon>Eukaryota</taxon>
        <taxon>Fungi</taxon>
        <taxon>Dikarya</taxon>
        <taxon>Ascomycota</taxon>
        <taxon>Pezizomycotina</taxon>
        <taxon>Sordariomycetes</taxon>
        <taxon>Xylariomycetidae</taxon>
        <taxon>Amphisphaeriales</taxon>
        <taxon>Sporocadaceae</taxon>
        <taxon>Truncatella</taxon>
    </lineage>
</organism>